<dbReference type="Proteomes" id="UP000011958">
    <property type="component" value="Unassembled WGS sequence"/>
</dbReference>
<dbReference type="PIRSF" id="PIRSF000941">
    <property type="entry name" value="DUSP12"/>
    <property type="match status" value="1"/>
</dbReference>
<reference evidence="9" key="1">
    <citation type="journal article" date="2016" name="Nat. Commun.">
        <title>Genome analysis of three Pneumocystis species reveals adaptation mechanisms to life exclusively in mammalian hosts.</title>
        <authorList>
            <person name="Ma L."/>
            <person name="Chen Z."/>
            <person name="Huang D.W."/>
            <person name="Kutty G."/>
            <person name="Ishihara M."/>
            <person name="Wang H."/>
            <person name="Abouelleil A."/>
            <person name="Bishop L."/>
            <person name="Davey E."/>
            <person name="Deng R."/>
            <person name="Deng X."/>
            <person name="Fan L."/>
            <person name="Fantoni G."/>
            <person name="Fitzgerald M."/>
            <person name="Gogineni E."/>
            <person name="Goldberg J.M."/>
            <person name="Handley G."/>
            <person name="Hu X."/>
            <person name="Huber C."/>
            <person name="Jiao X."/>
            <person name="Jones K."/>
            <person name="Levin J.Z."/>
            <person name="Liu Y."/>
            <person name="Macdonald P."/>
            <person name="Melnikov A."/>
            <person name="Raley C."/>
            <person name="Sassi M."/>
            <person name="Sherman B.T."/>
            <person name="Song X."/>
            <person name="Sykes S."/>
            <person name="Tran B."/>
            <person name="Walsh L."/>
            <person name="Xia Y."/>
            <person name="Yang J."/>
            <person name="Young S."/>
            <person name="Zeng Q."/>
            <person name="Zheng X."/>
            <person name="Stephens R."/>
            <person name="Nusbaum C."/>
            <person name="Birren B.W."/>
            <person name="Azadi P."/>
            <person name="Lempicki R.A."/>
            <person name="Cuomo C.A."/>
            <person name="Kovacs J.A."/>
        </authorList>
    </citation>
    <scope>NUCLEOTIDE SEQUENCE [LARGE SCALE GENOMIC DNA]</scope>
    <source>
        <strain evidence="9">B123</strain>
    </source>
</reference>
<evidence type="ECO:0000256" key="3">
    <source>
        <dbReference type="ARBA" id="ARBA00022801"/>
    </source>
</evidence>
<dbReference type="InterPro" id="IPR029021">
    <property type="entry name" value="Prot-tyrosine_phosphatase-like"/>
</dbReference>
<dbReference type="InterPro" id="IPR020422">
    <property type="entry name" value="TYR_PHOSPHATASE_DUAL_dom"/>
</dbReference>
<feature type="domain" description="Tyrosine-protein phosphatase" evidence="6">
    <location>
        <begin position="1"/>
        <end position="145"/>
    </location>
</feature>
<keyword evidence="4" id="KW-0904">Protein phosphatase</keyword>
<gene>
    <name evidence="8" type="ORF">PNEG_00776</name>
</gene>
<dbReference type="HOGENOM" id="CLU_023312_0_1_1"/>
<keyword evidence="9" id="KW-1185">Reference proteome</keyword>
<dbReference type="InterPro" id="IPR016278">
    <property type="entry name" value="DUSP12"/>
</dbReference>
<dbReference type="InterPro" id="IPR000340">
    <property type="entry name" value="Dual-sp_phosphatase_cat-dom"/>
</dbReference>
<keyword evidence="3" id="KW-0378">Hydrolase</keyword>
<dbReference type="PROSITE" id="PS50056">
    <property type="entry name" value="TYR_PHOSPHATASE_2"/>
    <property type="match status" value="1"/>
</dbReference>
<evidence type="ECO:0000313" key="9">
    <source>
        <dbReference type="Proteomes" id="UP000011958"/>
    </source>
</evidence>
<name>M7NR36_PNEMU</name>
<evidence type="ECO:0000313" key="8">
    <source>
        <dbReference type="EMBL" id="EMR11183.1"/>
    </source>
</evidence>
<comment type="similarity">
    <text evidence="1">Belongs to the protein-tyrosine phosphatase family. Non-receptor class dual specificity subfamily.</text>
</comment>
<evidence type="ECO:0000256" key="5">
    <source>
        <dbReference type="PIRSR" id="PIRSR000941-50"/>
    </source>
</evidence>
<evidence type="ECO:0000256" key="2">
    <source>
        <dbReference type="ARBA" id="ARBA00013064"/>
    </source>
</evidence>
<organism evidence="8 9">
    <name type="scientific">Pneumocystis murina (strain B123)</name>
    <name type="common">Mouse pneumocystis pneumonia agent</name>
    <name type="synonym">Pneumocystis carinii f. sp. muris</name>
    <dbReference type="NCBI Taxonomy" id="1069680"/>
    <lineage>
        <taxon>Eukaryota</taxon>
        <taxon>Fungi</taxon>
        <taxon>Dikarya</taxon>
        <taxon>Ascomycota</taxon>
        <taxon>Taphrinomycotina</taxon>
        <taxon>Pneumocystomycetes</taxon>
        <taxon>Pneumocystaceae</taxon>
        <taxon>Pneumocystis</taxon>
    </lineage>
</organism>
<dbReference type="OMA" id="FAWQGMQ"/>
<dbReference type="GO" id="GO:0004725">
    <property type="term" value="F:protein tyrosine phosphatase activity"/>
    <property type="evidence" value="ECO:0007669"/>
    <property type="project" value="UniProtKB-EC"/>
</dbReference>
<evidence type="ECO:0000259" key="7">
    <source>
        <dbReference type="PROSITE" id="PS50056"/>
    </source>
</evidence>
<evidence type="ECO:0000256" key="1">
    <source>
        <dbReference type="ARBA" id="ARBA00008601"/>
    </source>
</evidence>
<dbReference type="PANTHER" id="PTHR45848:SF4">
    <property type="entry name" value="DUAL SPECIFICITY PROTEIN PHOSPHATASE 12"/>
    <property type="match status" value="1"/>
</dbReference>
<dbReference type="GeneID" id="19894474"/>
<dbReference type="GO" id="GO:0005634">
    <property type="term" value="C:nucleus"/>
    <property type="evidence" value="ECO:0007669"/>
    <property type="project" value="TreeGrafter"/>
</dbReference>
<evidence type="ECO:0000256" key="4">
    <source>
        <dbReference type="ARBA" id="ARBA00022912"/>
    </source>
</evidence>
<comment type="caution">
    <text evidence="8">The sequence shown here is derived from an EMBL/GenBank/DDBJ whole genome shotgun (WGS) entry which is preliminary data.</text>
</comment>
<dbReference type="STRING" id="1069680.M7NR36"/>
<feature type="domain" description="Tyrosine specific protein phosphatases" evidence="7">
    <location>
        <begin position="64"/>
        <end position="124"/>
    </location>
</feature>
<dbReference type="SMART" id="SM00195">
    <property type="entry name" value="DSPc"/>
    <property type="match status" value="1"/>
</dbReference>
<dbReference type="PANTHER" id="PTHR45848">
    <property type="entry name" value="DUAL SPECIFICITY PROTEIN PHOSPHATASE 12 FAMILY MEMBER"/>
    <property type="match status" value="1"/>
</dbReference>
<dbReference type="EC" id="3.1.3.48" evidence="2"/>
<dbReference type="eggNOG" id="KOG1716">
    <property type="taxonomic scope" value="Eukaryota"/>
</dbReference>
<dbReference type="Gene3D" id="3.90.190.10">
    <property type="entry name" value="Protein tyrosine phosphatase superfamily"/>
    <property type="match status" value="1"/>
</dbReference>
<sequence>MILYEVYSNLYIGCFKGFLHEIKEKTHKITHLIGLISFNNRTKLLGYRSLFFEINDESDENIIQYFPESIRFIEECFNMDSKNKMLIFCQAGISRSTTIVGAYLMQRLKISKEEAILYIKKVHPDAEPNPGFMEQLQLFHDCNYVLNQEMKLYRQWLLKHKIYSSLQDKKVPEISLYSQDESIQNGQIHLRCKKCRLVLANSNYIIDHQPQQSFIQCTHFFLEPLAWMKNELDNGNIEGKLNCPKCSSRIGKYAWQGMSCSCKKWVTPALSIQKSKIDVIKKELTK</sequence>
<dbReference type="GO" id="GO:0008138">
    <property type="term" value="F:protein tyrosine/serine/threonine phosphatase activity"/>
    <property type="evidence" value="ECO:0007669"/>
    <property type="project" value="InterPro"/>
</dbReference>
<dbReference type="RefSeq" id="XP_007872679.1">
    <property type="nucleotide sequence ID" value="XM_007874488.1"/>
</dbReference>
<dbReference type="CDD" id="cd14498">
    <property type="entry name" value="DSP"/>
    <property type="match status" value="1"/>
</dbReference>
<dbReference type="VEuPathDB" id="FungiDB:PNEG_00776"/>
<dbReference type="OrthoDB" id="2017893at2759"/>
<dbReference type="AlphaFoldDB" id="M7NR36"/>
<evidence type="ECO:0000259" key="6">
    <source>
        <dbReference type="PROSITE" id="PS50054"/>
    </source>
</evidence>
<dbReference type="InterPro" id="IPR000387">
    <property type="entry name" value="Tyr_Pase_dom"/>
</dbReference>
<proteinExistence type="inferred from homology"/>
<dbReference type="EMBL" id="AFWA02000002">
    <property type="protein sequence ID" value="EMR11183.1"/>
    <property type="molecule type" value="Genomic_DNA"/>
</dbReference>
<feature type="active site" description="Phosphocysteine intermediate" evidence="5">
    <location>
        <position position="89"/>
    </location>
</feature>
<dbReference type="Pfam" id="PF00782">
    <property type="entry name" value="DSPc"/>
    <property type="match status" value="1"/>
</dbReference>
<dbReference type="SUPFAM" id="SSF52799">
    <property type="entry name" value="(Phosphotyrosine protein) phosphatases II"/>
    <property type="match status" value="1"/>
</dbReference>
<protein>
    <recommendedName>
        <fullName evidence="2">protein-tyrosine-phosphatase</fullName>
        <ecNumber evidence="2">3.1.3.48</ecNumber>
    </recommendedName>
</protein>
<dbReference type="PROSITE" id="PS50054">
    <property type="entry name" value="TYR_PHOSPHATASE_DUAL"/>
    <property type="match status" value="1"/>
</dbReference>
<accession>M7NR36</accession>